<dbReference type="InterPro" id="IPR006671">
    <property type="entry name" value="Cyclin_N"/>
</dbReference>
<comment type="caution">
    <text evidence="6">The sequence shown here is derived from an EMBL/GenBank/DDBJ whole genome shotgun (WGS) entry which is preliminary data.</text>
</comment>
<evidence type="ECO:0000256" key="1">
    <source>
        <dbReference type="ARBA" id="ARBA00022618"/>
    </source>
</evidence>
<keyword evidence="1" id="KW-0132">Cell division</keyword>
<keyword evidence="7" id="KW-1185">Reference proteome</keyword>
<dbReference type="InterPro" id="IPR039361">
    <property type="entry name" value="Cyclin"/>
</dbReference>
<proteinExistence type="inferred from homology"/>
<dbReference type="Gene3D" id="1.10.472.10">
    <property type="entry name" value="Cyclin-like"/>
    <property type="match status" value="2"/>
</dbReference>
<dbReference type="Pfam" id="PF00134">
    <property type="entry name" value="Cyclin_N"/>
    <property type="match status" value="1"/>
</dbReference>
<evidence type="ECO:0000313" key="7">
    <source>
        <dbReference type="Proteomes" id="UP001396334"/>
    </source>
</evidence>
<protein>
    <recommendedName>
        <fullName evidence="5">Cyclin-like domain-containing protein</fullName>
    </recommendedName>
</protein>
<evidence type="ECO:0000256" key="3">
    <source>
        <dbReference type="ARBA" id="ARBA00023306"/>
    </source>
</evidence>
<dbReference type="InterPro" id="IPR036915">
    <property type="entry name" value="Cyclin-like_sf"/>
</dbReference>
<evidence type="ECO:0000256" key="2">
    <source>
        <dbReference type="ARBA" id="ARBA00023127"/>
    </source>
</evidence>
<dbReference type="InterPro" id="IPR004367">
    <property type="entry name" value="Cyclin_C-dom"/>
</dbReference>
<name>A0ABR2R6B6_9ROSI</name>
<keyword evidence="2 4" id="KW-0195">Cyclin</keyword>
<organism evidence="6 7">
    <name type="scientific">Hibiscus sabdariffa</name>
    <name type="common">roselle</name>
    <dbReference type="NCBI Taxonomy" id="183260"/>
    <lineage>
        <taxon>Eukaryota</taxon>
        <taxon>Viridiplantae</taxon>
        <taxon>Streptophyta</taxon>
        <taxon>Embryophyta</taxon>
        <taxon>Tracheophyta</taxon>
        <taxon>Spermatophyta</taxon>
        <taxon>Magnoliopsida</taxon>
        <taxon>eudicotyledons</taxon>
        <taxon>Gunneridae</taxon>
        <taxon>Pentapetalae</taxon>
        <taxon>rosids</taxon>
        <taxon>malvids</taxon>
        <taxon>Malvales</taxon>
        <taxon>Malvaceae</taxon>
        <taxon>Malvoideae</taxon>
        <taxon>Hibiscus</taxon>
    </lineage>
</organism>
<dbReference type="EMBL" id="JBBPBN010000026">
    <property type="protein sequence ID" value="KAK9008477.1"/>
    <property type="molecule type" value="Genomic_DNA"/>
</dbReference>
<sequence length="619" mass="71144">MKFKNNSIMERLAATSTFIKKKLRSKRPRRRRSQVAPYVLQNQTVDLSVHSSSCSYYFDADDVSCDSSRFSNPKKRIFNELQGGYGAKNQGNEGAGESQFRRITRSYYKKKGEAIGNEVDVLSESSCVESNSGPDFRLSCERSSKLKKTSESFEEIGRNNAVTVAATQSDVSCVEVIPDEISKFSSEFKENEFISLTSDFEFCSTSNFDTAVEDNENDVVDANFTVSNSELVEDKNPKNVSGLDFSHLVCDEQLSLEEVVSDNSSSHRTVFSELQSIFFPESSDLDFSDYSPLLNDSGSQFSDQKSTDDSPTSLTYSLFLDFKQQFSRSTSPLDPKFASRAEDERQLHPTLVRFEDEEDEESYKRLRERERRQVFLRDYAEEYRLTTDHGDLILQQRSFMIRWIVEQSTAKEFQQETIFLGVSLLDRFLSKGFFSSRRSLQIVGIACLTLATRLEENQPYNSVRQKNFYIGSNTYSRNEVVAMERLVMEVLNFQCFLPTIYNFLWYVFSSQVPNTLNRTYRKVLKQDVILNYPRFYLKASKADAEVEKRAKYLALLALSDHEQLRFWPSTVAAGVVIMASMDANQHGSYHQVIEIHMRTKDNDLPECMTSLDWLVQYIS</sequence>
<dbReference type="InterPro" id="IPR013763">
    <property type="entry name" value="Cyclin-like_dom"/>
</dbReference>
<evidence type="ECO:0000259" key="5">
    <source>
        <dbReference type="SMART" id="SM00385"/>
    </source>
</evidence>
<evidence type="ECO:0000313" key="6">
    <source>
        <dbReference type="EMBL" id="KAK9008477.1"/>
    </source>
</evidence>
<dbReference type="InterPro" id="IPR048258">
    <property type="entry name" value="Cyclins_cyclin-box"/>
</dbReference>
<dbReference type="Pfam" id="PF02984">
    <property type="entry name" value="Cyclin_C"/>
    <property type="match status" value="1"/>
</dbReference>
<dbReference type="SUPFAM" id="SSF47954">
    <property type="entry name" value="Cyclin-like"/>
    <property type="match status" value="2"/>
</dbReference>
<dbReference type="PANTHER" id="PTHR10177">
    <property type="entry name" value="CYCLINS"/>
    <property type="match status" value="1"/>
</dbReference>
<reference evidence="6 7" key="1">
    <citation type="journal article" date="2024" name="G3 (Bethesda)">
        <title>Genome assembly of Hibiscus sabdariffa L. provides insights into metabolisms of medicinal natural products.</title>
        <authorList>
            <person name="Kim T."/>
        </authorList>
    </citation>
    <scope>NUCLEOTIDE SEQUENCE [LARGE SCALE GENOMIC DNA]</scope>
    <source>
        <strain evidence="6">TK-2024</strain>
        <tissue evidence="6">Old leaves</tissue>
    </source>
</reference>
<dbReference type="Proteomes" id="UP001396334">
    <property type="component" value="Unassembled WGS sequence"/>
</dbReference>
<keyword evidence="3" id="KW-0131">Cell cycle</keyword>
<accession>A0ABR2R6B6</accession>
<comment type="similarity">
    <text evidence="4">Belongs to the cyclin family.</text>
</comment>
<gene>
    <name evidence="6" type="ORF">V6N11_075368</name>
</gene>
<feature type="domain" description="Cyclin-like" evidence="5">
    <location>
        <begin position="402"/>
        <end position="489"/>
    </location>
</feature>
<dbReference type="PROSITE" id="PS00292">
    <property type="entry name" value="CYCLINS"/>
    <property type="match status" value="1"/>
</dbReference>
<evidence type="ECO:0000256" key="4">
    <source>
        <dbReference type="RuleBase" id="RU000383"/>
    </source>
</evidence>
<dbReference type="SMART" id="SM00385">
    <property type="entry name" value="CYCLIN"/>
    <property type="match status" value="1"/>
</dbReference>